<evidence type="ECO:0000259" key="10">
    <source>
        <dbReference type="SMART" id="SM01331"/>
    </source>
</evidence>
<dbReference type="OrthoDB" id="5327538at2759"/>
<evidence type="ECO:0000256" key="1">
    <source>
        <dbReference type="ARBA" id="ARBA00012513"/>
    </source>
</evidence>
<keyword evidence="6" id="KW-0067">ATP-binding</keyword>
<dbReference type="InterPro" id="IPR011009">
    <property type="entry name" value="Kinase-like_dom_sf"/>
</dbReference>
<dbReference type="Gene3D" id="1.10.510.10">
    <property type="entry name" value="Transferase(Phosphotransferase) domain 1"/>
    <property type="match status" value="1"/>
</dbReference>
<feature type="region of interest" description="Disordered" evidence="9">
    <location>
        <begin position="231"/>
        <end position="250"/>
    </location>
</feature>
<feature type="region of interest" description="Disordered" evidence="9">
    <location>
        <begin position="75"/>
        <end position="145"/>
    </location>
</feature>
<keyword evidence="2" id="KW-0723">Serine/threonine-protein kinase</keyword>
<dbReference type="AlphaFoldDB" id="A0A4T0X0Y1"/>
<feature type="compositionally biased region" description="Low complexity" evidence="9">
    <location>
        <begin position="231"/>
        <end position="240"/>
    </location>
</feature>
<dbReference type="Pfam" id="PF12330">
    <property type="entry name" value="Haspin_kinase"/>
    <property type="match status" value="1"/>
</dbReference>
<reference evidence="11 12" key="1">
    <citation type="journal article" date="2019" name="Front. Genet.">
        <title>Whole-Genome Sequencing of the Opportunistic Yeast Pathogen Candida inconspicua Uncovers Its Hybrid Origin.</title>
        <authorList>
            <person name="Mixao V."/>
            <person name="Hansen A.P."/>
            <person name="Saus E."/>
            <person name="Boekhout T."/>
            <person name="Lass-Florl C."/>
            <person name="Gabaldon T."/>
        </authorList>
    </citation>
    <scope>NUCLEOTIDE SEQUENCE [LARGE SCALE GENOMIC DNA]</scope>
    <source>
        <strain evidence="11 12">CBS 180</strain>
    </source>
</reference>
<dbReference type="SMART" id="SM01331">
    <property type="entry name" value="DUF3635"/>
    <property type="match status" value="1"/>
</dbReference>
<keyword evidence="5" id="KW-0418">Kinase</keyword>
<dbReference type="EC" id="2.7.11.1" evidence="1"/>
<dbReference type="STRING" id="52247.A0A4T0X0Y1"/>
<protein>
    <recommendedName>
        <fullName evidence="1">non-specific serine/threonine protein kinase</fullName>
        <ecNumber evidence="1">2.7.11.1</ecNumber>
    </recommendedName>
</protein>
<feature type="domain" description="Serine/threonine-protein kinase haspin C-terminal" evidence="10">
    <location>
        <begin position="539"/>
        <end position="648"/>
    </location>
</feature>
<dbReference type="GO" id="GO:0072354">
    <property type="term" value="F:histone H3T3 kinase activity"/>
    <property type="evidence" value="ECO:0007669"/>
    <property type="project" value="TreeGrafter"/>
</dbReference>
<evidence type="ECO:0000256" key="2">
    <source>
        <dbReference type="ARBA" id="ARBA00022527"/>
    </source>
</evidence>
<evidence type="ECO:0000256" key="7">
    <source>
        <dbReference type="ARBA" id="ARBA00047899"/>
    </source>
</evidence>
<keyword evidence="3" id="KW-0808">Transferase</keyword>
<name>A0A4T0X0Y1_9ASCO</name>
<evidence type="ECO:0000256" key="6">
    <source>
        <dbReference type="ARBA" id="ARBA00022840"/>
    </source>
</evidence>
<evidence type="ECO:0000256" key="5">
    <source>
        <dbReference type="ARBA" id="ARBA00022777"/>
    </source>
</evidence>
<dbReference type="PANTHER" id="PTHR24419">
    <property type="entry name" value="INTERLEUKIN-1 RECEPTOR-ASSOCIATED KINASE"/>
    <property type="match status" value="1"/>
</dbReference>
<keyword evidence="12" id="KW-1185">Reference proteome</keyword>
<proteinExistence type="predicted"/>
<evidence type="ECO:0000256" key="8">
    <source>
        <dbReference type="ARBA" id="ARBA00048679"/>
    </source>
</evidence>
<comment type="catalytic activity">
    <reaction evidence="7">
        <text>L-threonyl-[protein] + ATP = O-phospho-L-threonyl-[protein] + ADP + H(+)</text>
        <dbReference type="Rhea" id="RHEA:46608"/>
        <dbReference type="Rhea" id="RHEA-COMP:11060"/>
        <dbReference type="Rhea" id="RHEA-COMP:11605"/>
        <dbReference type="ChEBI" id="CHEBI:15378"/>
        <dbReference type="ChEBI" id="CHEBI:30013"/>
        <dbReference type="ChEBI" id="CHEBI:30616"/>
        <dbReference type="ChEBI" id="CHEBI:61977"/>
        <dbReference type="ChEBI" id="CHEBI:456216"/>
        <dbReference type="EC" id="2.7.11.1"/>
    </reaction>
</comment>
<dbReference type="EMBL" id="SELW01000405">
    <property type="protein sequence ID" value="TID28326.1"/>
    <property type="molecule type" value="Genomic_DNA"/>
</dbReference>
<dbReference type="GO" id="GO:0005634">
    <property type="term" value="C:nucleus"/>
    <property type="evidence" value="ECO:0007669"/>
    <property type="project" value="TreeGrafter"/>
</dbReference>
<keyword evidence="4" id="KW-0547">Nucleotide-binding</keyword>
<evidence type="ECO:0000256" key="4">
    <source>
        <dbReference type="ARBA" id="ARBA00022741"/>
    </source>
</evidence>
<feature type="compositionally biased region" description="Polar residues" evidence="9">
    <location>
        <begin position="102"/>
        <end position="116"/>
    </location>
</feature>
<comment type="catalytic activity">
    <reaction evidence="8">
        <text>L-seryl-[protein] + ATP = O-phospho-L-seryl-[protein] + ADP + H(+)</text>
        <dbReference type="Rhea" id="RHEA:17989"/>
        <dbReference type="Rhea" id="RHEA-COMP:9863"/>
        <dbReference type="Rhea" id="RHEA-COMP:11604"/>
        <dbReference type="ChEBI" id="CHEBI:15378"/>
        <dbReference type="ChEBI" id="CHEBI:29999"/>
        <dbReference type="ChEBI" id="CHEBI:30616"/>
        <dbReference type="ChEBI" id="CHEBI:83421"/>
        <dbReference type="ChEBI" id="CHEBI:456216"/>
        <dbReference type="EC" id="2.7.11.1"/>
    </reaction>
</comment>
<dbReference type="PANTHER" id="PTHR24419:SF18">
    <property type="entry name" value="SERINE_THREONINE-PROTEIN KINASE HASPIN"/>
    <property type="match status" value="1"/>
</dbReference>
<gene>
    <name evidence="11" type="ORF">CANINC_002503</name>
</gene>
<comment type="caution">
    <text evidence="11">The sequence shown here is derived from an EMBL/GenBank/DDBJ whole genome shotgun (WGS) entry which is preliminary data.</text>
</comment>
<dbReference type="InterPro" id="IPR024604">
    <property type="entry name" value="GSG2_C"/>
</dbReference>
<dbReference type="SUPFAM" id="SSF56112">
    <property type="entry name" value="Protein kinase-like (PK-like)"/>
    <property type="match status" value="1"/>
</dbReference>
<feature type="region of interest" description="Disordered" evidence="9">
    <location>
        <begin position="22"/>
        <end position="62"/>
    </location>
</feature>
<dbReference type="GO" id="GO:0005524">
    <property type="term" value="F:ATP binding"/>
    <property type="evidence" value="ECO:0007669"/>
    <property type="project" value="UniProtKB-KW"/>
</dbReference>
<dbReference type="Proteomes" id="UP000307173">
    <property type="component" value="Unassembled WGS sequence"/>
</dbReference>
<evidence type="ECO:0000256" key="9">
    <source>
        <dbReference type="SAM" id="MobiDB-lite"/>
    </source>
</evidence>
<dbReference type="GO" id="GO:0005737">
    <property type="term" value="C:cytoplasm"/>
    <property type="evidence" value="ECO:0007669"/>
    <property type="project" value="TreeGrafter"/>
</dbReference>
<accession>A0A4T0X0Y1</accession>
<dbReference type="GO" id="GO:0035556">
    <property type="term" value="P:intracellular signal transduction"/>
    <property type="evidence" value="ECO:0007669"/>
    <property type="project" value="TreeGrafter"/>
</dbReference>
<feature type="compositionally biased region" description="Basic and acidic residues" evidence="9">
    <location>
        <begin position="126"/>
        <end position="136"/>
    </location>
</feature>
<dbReference type="GO" id="GO:0000278">
    <property type="term" value="P:mitotic cell cycle"/>
    <property type="evidence" value="ECO:0007669"/>
    <property type="project" value="TreeGrafter"/>
</dbReference>
<evidence type="ECO:0000313" key="12">
    <source>
        <dbReference type="Proteomes" id="UP000307173"/>
    </source>
</evidence>
<evidence type="ECO:0000256" key="3">
    <source>
        <dbReference type="ARBA" id="ARBA00022679"/>
    </source>
</evidence>
<sequence length="686" mass="78265">MSNRLSSLSASLSLSNIVEDKSNEFNIHSSPTHDRDSISTNTKNEPLNDKNTHLSPNSRTASKLKMQSYFDKENVWQRHKSSQKLRSPPQTQKECRNPLSPLKQTSTNIQNKRQSLASVKTSSTDKTSKASSDNRRSFVSYNSNESTRSLYRKSLDTFGLKRSGKTEHVDHVESDVPKETLDDAKNFDAIDKVSAPNSSEESGFSKLKKTITKSSSFISLKNSLSMKSLSSNLDSESFNNNDKRKSMMSRRKMSLENIRSFIMPTKNDNYEFKNNISLPIMQQQTKDKIRHKLRHSSSIVSISSFTSETERAKLKAVDLNQMHQSLLLKLCNQSRIVSFTSYINKFQSSSTMKHLTKLHKSKNSCIFVEFSSTDDFSNVTLKPSGVWKVIPIDADTISKAIQELTLTMLMSNKPGFVTINSAKVVKGPCPQSILELMEEEQHKNQVYLIMRLNYGGISLKDYKVKSWKDASIIFTQLLNAMCDGEEENYEHRDLNIDNIMIAETTLPNKSTAINVTIIDHALGYGVVGGQSIYTNLYHSEFFKGSGEYSHTIYKLMRRVVSNHTTDLPDSLSTMSMNTLKTTCTQRTDHKQNEWARRYPIFNLLWLHYLLHVLLFEKGLKPIKMNPILKKNGWLANGGEVGEENAIYEKLLQGYRMVQPAVIFGNKKVKYLREVQNVSEFRDWYNQ</sequence>
<evidence type="ECO:0000313" key="11">
    <source>
        <dbReference type="EMBL" id="TID28326.1"/>
    </source>
</evidence>
<organism evidence="11 12">
    <name type="scientific">Pichia inconspicua</name>
    <dbReference type="NCBI Taxonomy" id="52247"/>
    <lineage>
        <taxon>Eukaryota</taxon>
        <taxon>Fungi</taxon>
        <taxon>Dikarya</taxon>
        <taxon>Ascomycota</taxon>
        <taxon>Saccharomycotina</taxon>
        <taxon>Pichiomycetes</taxon>
        <taxon>Pichiales</taxon>
        <taxon>Pichiaceae</taxon>
        <taxon>Pichia</taxon>
    </lineage>
</organism>